<evidence type="ECO:0000313" key="1">
    <source>
        <dbReference type="EMBL" id="JAD51603.1"/>
    </source>
</evidence>
<sequence length="26" mass="2982">MALDNHSGFDLSMTLPVQRSRDYKIS</sequence>
<dbReference type="AlphaFoldDB" id="A0A0A9AP49"/>
<reference evidence="1" key="1">
    <citation type="submission" date="2014-09" db="EMBL/GenBank/DDBJ databases">
        <authorList>
            <person name="Magalhaes I.L.F."/>
            <person name="Oliveira U."/>
            <person name="Santos F.R."/>
            <person name="Vidigal T.H.D.A."/>
            <person name="Brescovit A.D."/>
            <person name="Santos A.J."/>
        </authorList>
    </citation>
    <scope>NUCLEOTIDE SEQUENCE</scope>
    <source>
        <tissue evidence="1">Shoot tissue taken approximately 20 cm above the soil surface</tissue>
    </source>
</reference>
<proteinExistence type="predicted"/>
<protein>
    <submittedName>
        <fullName evidence="1">Uncharacterized protein</fullName>
    </submittedName>
</protein>
<accession>A0A0A9AP49</accession>
<reference evidence="1" key="2">
    <citation type="journal article" date="2015" name="Data Brief">
        <title>Shoot transcriptome of the giant reed, Arundo donax.</title>
        <authorList>
            <person name="Barrero R.A."/>
            <person name="Guerrero F.D."/>
            <person name="Moolhuijzen P."/>
            <person name="Goolsby J.A."/>
            <person name="Tidwell J."/>
            <person name="Bellgard S.E."/>
            <person name="Bellgard M.I."/>
        </authorList>
    </citation>
    <scope>NUCLEOTIDE SEQUENCE</scope>
    <source>
        <tissue evidence="1">Shoot tissue taken approximately 20 cm above the soil surface</tissue>
    </source>
</reference>
<organism evidence="1">
    <name type="scientific">Arundo donax</name>
    <name type="common">Giant reed</name>
    <name type="synonym">Donax arundinaceus</name>
    <dbReference type="NCBI Taxonomy" id="35708"/>
    <lineage>
        <taxon>Eukaryota</taxon>
        <taxon>Viridiplantae</taxon>
        <taxon>Streptophyta</taxon>
        <taxon>Embryophyta</taxon>
        <taxon>Tracheophyta</taxon>
        <taxon>Spermatophyta</taxon>
        <taxon>Magnoliopsida</taxon>
        <taxon>Liliopsida</taxon>
        <taxon>Poales</taxon>
        <taxon>Poaceae</taxon>
        <taxon>PACMAD clade</taxon>
        <taxon>Arundinoideae</taxon>
        <taxon>Arundineae</taxon>
        <taxon>Arundo</taxon>
    </lineage>
</organism>
<dbReference type="EMBL" id="GBRH01246292">
    <property type="protein sequence ID" value="JAD51603.1"/>
    <property type="molecule type" value="Transcribed_RNA"/>
</dbReference>
<name>A0A0A9AP49_ARUDO</name>